<evidence type="ECO:0000259" key="8">
    <source>
        <dbReference type="PROSITE" id="PS51352"/>
    </source>
</evidence>
<organism evidence="9 10">
    <name type="scientific">Aliiglaciecola litoralis</name>
    <dbReference type="NCBI Taxonomy" id="582857"/>
    <lineage>
        <taxon>Bacteria</taxon>
        <taxon>Pseudomonadati</taxon>
        <taxon>Pseudomonadota</taxon>
        <taxon>Gammaproteobacteria</taxon>
        <taxon>Alteromonadales</taxon>
        <taxon>Alteromonadaceae</taxon>
        <taxon>Aliiglaciecola</taxon>
    </lineage>
</organism>
<dbReference type="InterPro" id="IPR050824">
    <property type="entry name" value="Thiol_disulfide_DsbA"/>
</dbReference>
<accession>A0ABP3X5E3</accession>
<dbReference type="PANTHER" id="PTHR35891">
    <property type="entry name" value="THIOL:DISULFIDE INTERCHANGE PROTEIN DSBA"/>
    <property type="match status" value="1"/>
</dbReference>
<dbReference type="Gene3D" id="3.40.30.10">
    <property type="entry name" value="Glutaredoxin"/>
    <property type="match status" value="1"/>
</dbReference>
<keyword evidence="5 7" id="KW-1015">Disulfide bond</keyword>
<dbReference type="Pfam" id="PF01323">
    <property type="entry name" value="DSBA"/>
    <property type="match status" value="1"/>
</dbReference>
<gene>
    <name evidence="9" type="ORF">GCM10009114_35470</name>
</gene>
<dbReference type="PROSITE" id="PS51352">
    <property type="entry name" value="THIOREDOXIN_2"/>
    <property type="match status" value="1"/>
</dbReference>
<keyword evidence="4 7" id="KW-0574">Periplasm</keyword>
<evidence type="ECO:0000256" key="6">
    <source>
        <dbReference type="ARBA" id="ARBA00023284"/>
    </source>
</evidence>
<dbReference type="InterPro" id="IPR013766">
    <property type="entry name" value="Thioredoxin_domain"/>
</dbReference>
<evidence type="ECO:0000256" key="1">
    <source>
        <dbReference type="ARBA" id="ARBA00004418"/>
    </source>
</evidence>
<name>A0ABP3X5E3_9ALTE</name>
<sequence length="207" mass="23212">MKQTAFYKLIFIVIGFAIPSLVAAQESWKEGEHYTVISSKASDDKQIREVFSFWCPHCYTFESIAKELKTKLPSDVTFIKAHVNFMGSTTKEAQNDATSAMLAASALGQEDMFNQALFEAIHKDRKNVTGMQDILTIFAEAGGDSEKLLRMTKSFGIRGKVSKNNKLTTGVSSVPTFIVNNKYQAIFTRNMTPDQFISLLLWLTTQK</sequence>
<dbReference type="CDD" id="cd03019">
    <property type="entry name" value="DsbA_DsbA"/>
    <property type="match status" value="1"/>
</dbReference>
<comment type="caution">
    <text evidence="9">The sequence shown here is derived from an EMBL/GenBank/DDBJ whole genome shotgun (WGS) entry which is preliminary data.</text>
</comment>
<keyword evidence="10" id="KW-1185">Reference proteome</keyword>
<dbReference type="PANTHER" id="PTHR35891:SF2">
    <property type="entry name" value="THIOL:DISULFIDE INTERCHANGE PROTEIN DSBA"/>
    <property type="match status" value="1"/>
</dbReference>
<evidence type="ECO:0000313" key="10">
    <source>
        <dbReference type="Proteomes" id="UP001500359"/>
    </source>
</evidence>
<evidence type="ECO:0000256" key="7">
    <source>
        <dbReference type="PIRNR" id="PIRNR001488"/>
    </source>
</evidence>
<comment type="similarity">
    <text evidence="2">Belongs to the thioredoxin family. DsbA subfamily.</text>
</comment>
<comment type="subcellular location">
    <subcellularLocation>
        <location evidence="1 7">Periplasm</location>
    </subcellularLocation>
</comment>
<dbReference type="RefSeq" id="WP_343862410.1">
    <property type="nucleotide sequence ID" value="NZ_BAAAFD010000016.1"/>
</dbReference>
<dbReference type="InterPro" id="IPR036249">
    <property type="entry name" value="Thioredoxin-like_sf"/>
</dbReference>
<keyword evidence="3" id="KW-0732">Signal</keyword>
<dbReference type="SUPFAM" id="SSF52833">
    <property type="entry name" value="Thioredoxin-like"/>
    <property type="match status" value="1"/>
</dbReference>
<evidence type="ECO:0000256" key="3">
    <source>
        <dbReference type="ARBA" id="ARBA00022729"/>
    </source>
</evidence>
<dbReference type="Proteomes" id="UP001500359">
    <property type="component" value="Unassembled WGS sequence"/>
</dbReference>
<dbReference type="EMBL" id="BAAAFD010000016">
    <property type="protein sequence ID" value="GAA0859976.1"/>
    <property type="molecule type" value="Genomic_DNA"/>
</dbReference>
<protein>
    <recommendedName>
        <fullName evidence="7">Thiol:disulfide interchange protein</fullName>
    </recommendedName>
</protein>
<keyword evidence="6" id="KW-0676">Redox-active center</keyword>
<dbReference type="InterPro" id="IPR001853">
    <property type="entry name" value="DSBA-like_thioredoxin_dom"/>
</dbReference>
<evidence type="ECO:0000256" key="2">
    <source>
        <dbReference type="ARBA" id="ARBA00005791"/>
    </source>
</evidence>
<evidence type="ECO:0000256" key="4">
    <source>
        <dbReference type="ARBA" id="ARBA00022764"/>
    </source>
</evidence>
<dbReference type="InterPro" id="IPR023205">
    <property type="entry name" value="DsbA/DsbL"/>
</dbReference>
<feature type="domain" description="Thioredoxin" evidence="8">
    <location>
        <begin position="12"/>
        <end position="157"/>
    </location>
</feature>
<evidence type="ECO:0000313" key="9">
    <source>
        <dbReference type="EMBL" id="GAA0859976.1"/>
    </source>
</evidence>
<reference evidence="10" key="1">
    <citation type="journal article" date="2019" name="Int. J. Syst. Evol. Microbiol.">
        <title>The Global Catalogue of Microorganisms (GCM) 10K type strain sequencing project: providing services to taxonomists for standard genome sequencing and annotation.</title>
        <authorList>
            <consortium name="The Broad Institute Genomics Platform"/>
            <consortium name="The Broad Institute Genome Sequencing Center for Infectious Disease"/>
            <person name="Wu L."/>
            <person name="Ma J."/>
        </authorList>
    </citation>
    <scope>NUCLEOTIDE SEQUENCE [LARGE SCALE GENOMIC DNA]</scope>
    <source>
        <strain evidence="10">JCM 15896</strain>
    </source>
</reference>
<proteinExistence type="inferred from homology"/>
<evidence type="ECO:0000256" key="5">
    <source>
        <dbReference type="ARBA" id="ARBA00023157"/>
    </source>
</evidence>
<dbReference type="PIRSF" id="PIRSF001488">
    <property type="entry name" value="Tdi_protein"/>
    <property type="match status" value="1"/>
</dbReference>